<dbReference type="RefSeq" id="WP_198093038.1">
    <property type="nucleotide sequence ID" value="NZ_JAEDAQ010000034.1"/>
</dbReference>
<evidence type="ECO:0000313" key="2">
    <source>
        <dbReference type="Proteomes" id="UP000597038"/>
    </source>
</evidence>
<comment type="caution">
    <text evidence="1">The sequence shown here is derived from an EMBL/GenBank/DDBJ whole genome shotgun (WGS) entry which is preliminary data.</text>
</comment>
<organism evidence="1 2">
    <name type="scientific">Staphylococcus felis</name>
    <dbReference type="NCBI Taxonomy" id="46127"/>
    <lineage>
        <taxon>Bacteria</taxon>
        <taxon>Bacillati</taxon>
        <taxon>Bacillota</taxon>
        <taxon>Bacilli</taxon>
        <taxon>Bacillales</taxon>
        <taxon>Staphylococcaceae</taxon>
        <taxon>Staphylococcus</taxon>
    </lineage>
</organism>
<name>A0ABS0QT01_9STAP</name>
<reference evidence="1 2" key="1">
    <citation type="submission" date="2020-12" db="EMBL/GenBank/DDBJ databases">
        <title>Genomic analysis of Staphylococcus felis from a cat with skin infection.</title>
        <authorList>
            <person name="Aslantas O."/>
            <person name="Keskin O."/>
            <person name="Buyukaltay K."/>
            <person name="Gullu Yucetepe A."/>
        </authorList>
    </citation>
    <scope>NUCLEOTIDE SEQUENCE [LARGE SCALE GENOMIC DNA]</scope>
    <source>
        <strain evidence="1 2">HARRANVET</strain>
    </source>
</reference>
<evidence type="ECO:0000313" key="1">
    <source>
        <dbReference type="EMBL" id="MBH9582141.1"/>
    </source>
</evidence>
<dbReference type="Proteomes" id="UP000597038">
    <property type="component" value="Unassembled WGS sequence"/>
</dbReference>
<protein>
    <submittedName>
        <fullName evidence="1">Uncharacterized protein</fullName>
    </submittedName>
</protein>
<dbReference type="EMBL" id="JAEDAQ010000034">
    <property type="protein sequence ID" value="MBH9582141.1"/>
    <property type="molecule type" value="Genomic_DNA"/>
</dbReference>
<keyword evidence="2" id="KW-1185">Reference proteome</keyword>
<sequence length="48" mass="5835">MQKFEELKRVCKWFTEEELACVENQATTNMQLTNTIQQARRLLKYRVN</sequence>
<proteinExistence type="predicted"/>
<gene>
    <name evidence="1" type="ORF">I9026_12245</name>
</gene>
<accession>A0ABS0QT01</accession>